<feature type="compositionally biased region" description="Low complexity" evidence="1">
    <location>
        <begin position="313"/>
        <end position="323"/>
    </location>
</feature>
<keyword evidence="2" id="KW-1133">Transmembrane helix</keyword>
<proteinExistence type="predicted"/>
<evidence type="ECO:0000313" key="4">
    <source>
        <dbReference type="WBParaSite" id="PDA_v2.g3360.t1"/>
    </source>
</evidence>
<feature type="compositionally biased region" description="Basic and acidic residues" evidence="1">
    <location>
        <begin position="242"/>
        <end position="287"/>
    </location>
</feature>
<dbReference type="AlphaFoldDB" id="A0A914QJK5"/>
<feature type="region of interest" description="Disordered" evidence="1">
    <location>
        <begin position="235"/>
        <end position="358"/>
    </location>
</feature>
<feature type="transmembrane region" description="Helical" evidence="2">
    <location>
        <begin position="196"/>
        <end position="220"/>
    </location>
</feature>
<feature type="compositionally biased region" description="Basic and acidic residues" evidence="1">
    <location>
        <begin position="403"/>
        <end position="414"/>
    </location>
</feature>
<keyword evidence="3" id="KW-1185">Reference proteome</keyword>
<evidence type="ECO:0000313" key="3">
    <source>
        <dbReference type="Proteomes" id="UP000887578"/>
    </source>
</evidence>
<organism evidence="3 4">
    <name type="scientific">Panagrolaimus davidi</name>
    <dbReference type="NCBI Taxonomy" id="227884"/>
    <lineage>
        <taxon>Eukaryota</taxon>
        <taxon>Metazoa</taxon>
        <taxon>Ecdysozoa</taxon>
        <taxon>Nematoda</taxon>
        <taxon>Chromadorea</taxon>
        <taxon>Rhabditida</taxon>
        <taxon>Tylenchina</taxon>
        <taxon>Panagrolaimomorpha</taxon>
        <taxon>Panagrolaimoidea</taxon>
        <taxon>Panagrolaimidae</taxon>
        <taxon>Panagrolaimus</taxon>
    </lineage>
</organism>
<feature type="region of interest" description="Disordered" evidence="1">
    <location>
        <begin position="371"/>
        <end position="424"/>
    </location>
</feature>
<protein>
    <submittedName>
        <fullName evidence="4">Uncharacterized protein</fullName>
    </submittedName>
</protein>
<evidence type="ECO:0000256" key="1">
    <source>
        <dbReference type="SAM" id="MobiDB-lite"/>
    </source>
</evidence>
<name>A0A914QJK5_9BILA</name>
<keyword evidence="2" id="KW-0812">Transmembrane</keyword>
<sequence>MDKLDNLASDGENYVQEGDNIKFVRPGGEVELEMKYENLEFKFCSAGCMGKHVVVCYDCETSDEILQGDCDSNQCEFQAGVSKDTVGSRFWRKNYLWFITSGRNKVFEENDKICESIVMKTPEAKVSFQTAPIISRDPKKYDGKVIKLGVSEVKYGCPLYVLNAKKWVPTTTNQNTTEFSQTTKSTAEPSEANTTIWIVIGVVLFIIFAVFVIGLGYCCYRTQIQKKPFLGKKKDVKQKLGAKPESRKETKEKTVAKEKQSKPKNIPKEKKAPIEPKPSKEVTHDDATADDVPPLAKKVSAEPTLENSTTEASVVQKSVVQQQRQPGNPRVFVPKKVIHPTPKSIAPKSNLHSGKKDLLSGRHKVGMQIMFESPPDSVRFKNVSSLDSLSGAEDDATQNSTHASEKLRKKESAGGRKKSSKKRQ</sequence>
<accession>A0A914QJK5</accession>
<dbReference type="WBParaSite" id="PDA_v2.g3360.t1">
    <property type="protein sequence ID" value="PDA_v2.g3360.t1"/>
    <property type="gene ID" value="PDA_v2.g3360"/>
</dbReference>
<keyword evidence="2" id="KW-0472">Membrane</keyword>
<dbReference type="Proteomes" id="UP000887578">
    <property type="component" value="Unplaced"/>
</dbReference>
<feature type="compositionally biased region" description="Basic residues" evidence="1">
    <location>
        <begin position="415"/>
        <end position="424"/>
    </location>
</feature>
<evidence type="ECO:0000256" key="2">
    <source>
        <dbReference type="SAM" id="Phobius"/>
    </source>
</evidence>
<reference evidence="4" key="1">
    <citation type="submission" date="2022-11" db="UniProtKB">
        <authorList>
            <consortium name="WormBaseParasite"/>
        </authorList>
    </citation>
    <scope>IDENTIFICATION</scope>
</reference>